<sequence>MLLKKIMSISQIFRRLSPGRVFARRPREFGLLSGVVAVIALFSVLQILSTVSLSSILHDTRQSVLESNQLHQQQVVMEKARTSLLMTSDLLNRAGVYFMQDKETGSVGSWNSLVDEADAALKASQQNFVAWQHLHPEGGEALTNSYQLFSGGLKEQLEGLQKHASIDAFFEVPVQAFQADFNDQYAHYQTGGEKQTAQANTALLDSLSKAQTLFIIALGILLVVAIAVWLGVSGWVIRPLRGLIEHLHILAAGDLSRLPVELKLVNREVKELHGSVLEMQQGIQQLVLEVRESSATLLSNIGQLAEGNNELFTQSTRQEQELEKVTLHITELESRVQENSQYAIQANQRADEAREMVAGGDQMMHTVNMSMQDIVTRSSEMRGIVAMIDNVAFQTNILALNAAIEAAHAGNQGRGFAVVAREVGLLAKQSSQSTKNIQLLINNSLQGIEQGSEAVSELETQLKNVISLVTRLSGVLNEISSASVDQSASVHHVTTRITSLNQVVHQTGQLIETSANTSKRLLDESRRLEKAVARFRMIA</sequence>
<keyword evidence="8 12" id="KW-0472">Membrane</keyword>
<protein>
    <submittedName>
        <fullName evidence="15">Serine chemoreceptor protein</fullName>
    </submittedName>
</protein>
<gene>
    <name evidence="15" type="primary">tsr_3</name>
    <name evidence="15" type="ORF">NCTC11466_02307</name>
</gene>
<keyword evidence="9 11" id="KW-0807">Transducer</keyword>
<evidence type="ECO:0000256" key="10">
    <source>
        <dbReference type="ARBA" id="ARBA00029447"/>
    </source>
</evidence>
<dbReference type="GO" id="GO:0007165">
    <property type="term" value="P:signal transduction"/>
    <property type="evidence" value="ECO:0007669"/>
    <property type="project" value="UniProtKB-KW"/>
</dbReference>
<feature type="domain" description="HAMP" evidence="14">
    <location>
        <begin position="234"/>
        <end position="288"/>
    </location>
</feature>
<comment type="subcellular location">
    <subcellularLocation>
        <location evidence="1">Cell inner membrane</location>
        <topology evidence="1">Multi-pass membrane protein</topology>
    </subcellularLocation>
</comment>
<keyword evidence="16" id="KW-1185">Reference proteome</keyword>
<keyword evidence="15" id="KW-0675">Receptor</keyword>
<evidence type="ECO:0000256" key="8">
    <source>
        <dbReference type="ARBA" id="ARBA00023136"/>
    </source>
</evidence>
<dbReference type="Proteomes" id="UP000274122">
    <property type="component" value="Chromosome"/>
</dbReference>
<dbReference type="InterPro" id="IPR004089">
    <property type="entry name" value="MCPsignal_dom"/>
</dbReference>
<dbReference type="PRINTS" id="PR00260">
    <property type="entry name" value="CHEMTRNSDUCR"/>
</dbReference>
<name>A0A3S4MEA8_9ENTR</name>
<evidence type="ECO:0000256" key="5">
    <source>
        <dbReference type="ARBA" id="ARBA00022519"/>
    </source>
</evidence>
<dbReference type="PANTHER" id="PTHR43531">
    <property type="entry name" value="PROTEIN ICFG"/>
    <property type="match status" value="1"/>
</dbReference>
<dbReference type="InterPro" id="IPR003660">
    <property type="entry name" value="HAMP_dom"/>
</dbReference>
<dbReference type="SMART" id="SM00283">
    <property type="entry name" value="MA"/>
    <property type="match status" value="1"/>
</dbReference>
<evidence type="ECO:0000256" key="7">
    <source>
        <dbReference type="ARBA" id="ARBA00022989"/>
    </source>
</evidence>
<dbReference type="InterPro" id="IPR035440">
    <property type="entry name" value="4HB_MCP_dom_sf"/>
</dbReference>
<evidence type="ECO:0000256" key="3">
    <source>
        <dbReference type="ARBA" id="ARBA00022481"/>
    </source>
</evidence>
<keyword evidence="5" id="KW-0997">Cell inner membrane</keyword>
<evidence type="ECO:0000256" key="11">
    <source>
        <dbReference type="PROSITE-ProRule" id="PRU00284"/>
    </source>
</evidence>
<dbReference type="PANTHER" id="PTHR43531:SF14">
    <property type="entry name" value="METHYL-ACCEPTING CHEMOTAXIS PROTEIN I-RELATED"/>
    <property type="match status" value="1"/>
</dbReference>
<dbReference type="SUPFAM" id="SSF47170">
    <property type="entry name" value="Aspartate receptor, ligand-binding domain"/>
    <property type="match status" value="1"/>
</dbReference>
<dbReference type="InterPro" id="IPR004090">
    <property type="entry name" value="Chemotax_Me-accpt_rcpt"/>
</dbReference>
<evidence type="ECO:0000313" key="15">
    <source>
        <dbReference type="EMBL" id="VEB97725.1"/>
    </source>
</evidence>
<dbReference type="AlphaFoldDB" id="A0A3S4MEA8"/>
<dbReference type="Pfam" id="PF02203">
    <property type="entry name" value="TarH"/>
    <property type="match status" value="1"/>
</dbReference>
<keyword evidence="2" id="KW-1003">Cell membrane</keyword>
<proteinExistence type="inferred from homology"/>
<dbReference type="GO" id="GO:0006935">
    <property type="term" value="P:chemotaxis"/>
    <property type="evidence" value="ECO:0007669"/>
    <property type="project" value="UniProtKB-KW"/>
</dbReference>
<dbReference type="CDD" id="cd19407">
    <property type="entry name" value="Tar_Tsr_sensor"/>
    <property type="match status" value="1"/>
</dbReference>
<evidence type="ECO:0000259" key="13">
    <source>
        <dbReference type="PROSITE" id="PS50111"/>
    </source>
</evidence>
<evidence type="ECO:0000259" key="14">
    <source>
        <dbReference type="PROSITE" id="PS50885"/>
    </source>
</evidence>
<dbReference type="GO" id="GO:0004888">
    <property type="term" value="F:transmembrane signaling receptor activity"/>
    <property type="evidence" value="ECO:0007669"/>
    <property type="project" value="InterPro"/>
</dbReference>
<dbReference type="PROSITE" id="PS50885">
    <property type="entry name" value="HAMP"/>
    <property type="match status" value="1"/>
</dbReference>
<evidence type="ECO:0000256" key="1">
    <source>
        <dbReference type="ARBA" id="ARBA00004429"/>
    </source>
</evidence>
<keyword evidence="4" id="KW-0145">Chemotaxis</keyword>
<accession>A0A3S4MEA8</accession>
<feature type="transmembrane region" description="Helical" evidence="12">
    <location>
        <begin position="213"/>
        <end position="237"/>
    </location>
</feature>
<keyword evidence="6 12" id="KW-0812">Transmembrane</keyword>
<dbReference type="Gene3D" id="1.10.287.950">
    <property type="entry name" value="Methyl-accepting chemotaxis protein"/>
    <property type="match status" value="1"/>
</dbReference>
<feature type="domain" description="Methyl-accepting transducer" evidence="13">
    <location>
        <begin position="293"/>
        <end position="522"/>
    </location>
</feature>
<evidence type="ECO:0000313" key="16">
    <source>
        <dbReference type="Proteomes" id="UP000274122"/>
    </source>
</evidence>
<evidence type="ECO:0000256" key="2">
    <source>
        <dbReference type="ARBA" id="ARBA00022475"/>
    </source>
</evidence>
<keyword evidence="7 12" id="KW-1133">Transmembrane helix</keyword>
<keyword evidence="3" id="KW-0488">Methylation</keyword>
<dbReference type="InterPro" id="IPR051310">
    <property type="entry name" value="MCP_chemotaxis"/>
</dbReference>
<dbReference type="Pfam" id="PF00015">
    <property type="entry name" value="MCPsignal"/>
    <property type="match status" value="1"/>
</dbReference>
<dbReference type="SUPFAM" id="SSF58104">
    <property type="entry name" value="Methyl-accepting chemotaxis protein (MCP) signaling domain"/>
    <property type="match status" value="1"/>
</dbReference>
<reference evidence="15 16" key="1">
    <citation type="submission" date="2018-12" db="EMBL/GenBank/DDBJ databases">
        <authorList>
            <consortium name="Pathogen Informatics"/>
        </authorList>
    </citation>
    <scope>NUCLEOTIDE SEQUENCE [LARGE SCALE GENOMIC DNA]</scope>
    <source>
        <strain evidence="15 16">NCTC11466</strain>
    </source>
</reference>
<comment type="similarity">
    <text evidence="10">Belongs to the methyl-accepting chemotaxis (MCP) protein family.</text>
</comment>
<dbReference type="PROSITE" id="PS50111">
    <property type="entry name" value="CHEMOTAXIS_TRANSDUC_2"/>
    <property type="match status" value="1"/>
</dbReference>
<dbReference type="KEGG" id="clap:NCTC11466_02307"/>
<dbReference type="GO" id="GO:0005886">
    <property type="term" value="C:plasma membrane"/>
    <property type="evidence" value="ECO:0007669"/>
    <property type="project" value="UniProtKB-SubCell"/>
</dbReference>
<evidence type="ECO:0000256" key="4">
    <source>
        <dbReference type="ARBA" id="ARBA00022500"/>
    </source>
</evidence>
<dbReference type="InterPro" id="IPR003122">
    <property type="entry name" value="Tar_rcpt_lig-bd"/>
</dbReference>
<organism evidence="15 16">
    <name type="scientific">Cedecea lapagei</name>
    <dbReference type="NCBI Taxonomy" id="158823"/>
    <lineage>
        <taxon>Bacteria</taxon>
        <taxon>Pseudomonadati</taxon>
        <taxon>Pseudomonadota</taxon>
        <taxon>Gammaproteobacteria</taxon>
        <taxon>Enterobacterales</taxon>
        <taxon>Enterobacteriaceae</taxon>
        <taxon>Cedecea</taxon>
    </lineage>
</organism>
<dbReference type="Gene3D" id="1.20.120.30">
    <property type="entry name" value="Aspartate receptor, ligand-binding domain"/>
    <property type="match status" value="1"/>
</dbReference>
<evidence type="ECO:0000256" key="6">
    <source>
        <dbReference type="ARBA" id="ARBA00022692"/>
    </source>
</evidence>
<evidence type="ECO:0000256" key="9">
    <source>
        <dbReference type="ARBA" id="ARBA00023224"/>
    </source>
</evidence>
<evidence type="ECO:0000256" key="12">
    <source>
        <dbReference type="SAM" id="Phobius"/>
    </source>
</evidence>
<dbReference type="EMBL" id="LR134201">
    <property type="protein sequence ID" value="VEB97725.1"/>
    <property type="molecule type" value="Genomic_DNA"/>
</dbReference>